<gene>
    <name evidence="1" type="ORF">G7034_07340</name>
</gene>
<protein>
    <submittedName>
        <fullName evidence="1">Uncharacterized protein</fullName>
    </submittedName>
</protein>
<dbReference type="Proteomes" id="UP000643701">
    <property type="component" value="Unassembled WGS sequence"/>
</dbReference>
<reference evidence="1" key="1">
    <citation type="submission" date="2020-03" db="EMBL/GenBank/DDBJ databases">
        <title>Psychroflexus Maritimus sp. nov., isolate from marine sediment.</title>
        <authorList>
            <person name="Zhong Y.-L."/>
        </authorList>
    </citation>
    <scope>NUCLEOTIDE SEQUENCE</scope>
    <source>
        <strain evidence="1">C1</strain>
    </source>
</reference>
<sequence>MIRINIIVIFSFLSIITDAQNQNEIEFTNLSTSLFDEIKFHGVLFTDIKDANANVDVMEELFENEEEESTVAQNGMQIADGYQLSINQYGEDIGEPRKDFVYYFGLKVYFGITNNSDTYEVLDLKANSISINEVTLEIGDDIENLNIDYHINSDIENDKFIFIIRNGSFCCPISISLTPDNKVSKIHYYEIP</sequence>
<dbReference type="AlphaFoldDB" id="A0A967AGG8"/>
<dbReference type="RefSeq" id="WP_166400311.1">
    <property type="nucleotide sequence ID" value="NZ_JAANAS010000050.1"/>
</dbReference>
<accession>A0A967AGG8</accession>
<keyword evidence="2" id="KW-1185">Reference proteome</keyword>
<comment type="caution">
    <text evidence="1">The sequence shown here is derived from an EMBL/GenBank/DDBJ whole genome shotgun (WGS) entry which is preliminary data.</text>
</comment>
<organism evidence="1 2">
    <name type="scientific">Psychroflexus maritimus</name>
    <dbReference type="NCBI Taxonomy" id="2714865"/>
    <lineage>
        <taxon>Bacteria</taxon>
        <taxon>Pseudomonadati</taxon>
        <taxon>Bacteroidota</taxon>
        <taxon>Flavobacteriia</taxon>
        <taxon>Flavobacteriales</taxon>
        <taxon>Flavobacteriaceae</taxon>
        <taxon>Psychroflexus</taxon>
    </lineage>
</organism>
<proteinExistence type="predicted"/>
<dbReference type="EMBL" id="JAANAS010000050">
    <property type="protein sequence ID" value="NGZ90061.1"/>
    <property type="molecule type" value="Genomic_DNA"/>
</dbReference>
<evidence type="ECO:0000313" key="1">
    <source>
        <dbReference type="EMBL" id="NGZ90061.1"/>
    </source>
</evidence>
<evidence type="ECO:0000313" key="2">
    <source>
        <dbReference type="Proteomes" id="UP000643701"/>
    </source>
</evidence>
<name>A0A967AGG8_9FLAO</name>